<dbReference type="Pfam" id="PF04427">
    <property type="entry name" value="Brix"/>
    <property type="match status" value="1"/>
</dbReference>
<dbReference type="InterPro" id="IPR007109">
    <property type="entry name" value="Brix"/>
</dbReference>
<dbReference type="InterPro" id="IPR045112">
    <property type="entry name" value="PPAN-like"/>
</dbReference>
<reference evidence="3 4" key="1">
    <citation type="submission" date="2009-08" db="EMBL/GenBank/DDBJ databases">
        <title>The Genome Sequence of Spizellomyces punctatus strain DAOM BR117.</title>
        <authorList>
            <consortium name="The Broad Institute Genome Sequencing Platform"/>
            <person name="Russ C."/>
            <person name="Cuomo C."/>
            <person name="Shea T."/>
            <person name="Young S.K."/>
            <person name="Zeng Q."/>
            <person name="Koehrsen M."/>
            <person name="Haas B."/>
            <person name="Borodovsky M."/>
            <person name="Guigo R."/>
            <person name="Alvarado L."/>
            <person name="Berlin A."/>
            <person name="Bochicchio J."/>
            <person name="Borenstein D."/>
            <person name="Chapman S."/>
            <person name="Chen Z."/>
            <person name="Engels R."/>
            <person name="Freedman E."/>
            <person name="Gellesch M."/>
            <person name="Goldberg J."/>
            <person name="Griggs A."/>
            <person name="Gujja S."/>
            <person name="Heiman D."/>
            <person name="Hepburn T."/>
            <person name="Howarth C."/>
            <person name="Jen D."/>
            <person name="Larson L."/>
            <person name="Lewis B."/>
            <person name="Mehta T."/>
            <person name="Park D."/>
            <person name="Pearson M."/>
            <person name="Roberts A."/>
            <person name="Saif S."/>
            <person name="Shenoy N."/>
            <person name="Sisk P."/>
            <person name="Stolte C."/>
            <person name="Sykes S."/>
            <person name="Thomson T."/>
            <person name="Walk T."/>
            <person name="White J."/>
            <person name="Yandava C."/>
            <person name="Burger G."/>
            <person name="Gray M.W."/>
            <person name="Holland P.W.H."/>
            <person name="King N."/>
            <person name="Lang F.B.F."/>
            <person name="Roger A.J."/>
            <person name="Ruiz-Trillo I."/>
            <person name="Lander E."/>
            <person name="Nusbaum C."/>
        </authorList>
    </citation>
    <scope>NUCLEOTIDE SEQUENCE [LARGE SCALE GENOMIC DNA]</scope>
    <source>
        <strain evidence="3 4">DAOM BR117</strain>
    </source>
</reference>
<dbReference type="VEuPathDB" id="FungiDB:SPPG_04760"/>
<dbReference type="OrthoDB" id="10261452at2759"/>
<dbReference type="InParanoid" id="A0A0L0HG19"/>
<proteinExistence type="predicted"/>
<feature type="compositionally biased region" description="Acidic residues" evidence="1">
    <location>
        <begin position="336"/>
        <end position="369"/>
    </location>
</feature>
<dbReference type="PANTHER" id="PTHR12661:SF5">
    <property type="entry name" value="SUPPRESSOR OF SWI4 1 HOMOLOG"/>
    <property type="match status" value="1"/>
</dbReference>
<dbReference type="OMA" id="KDYTVMT"/>
<dbReference type="AlphaFoldDB" id="A0A0L0HG19"/>
<accession>A0A0L0HG19</accession>
<dbReference type="PROSITE" id="PS50833">
    <property type="entry name" value="BRIX"/>
    <property type="match status" value="1"/>
</dbReference>
<dbReference type="FunCoup" id="A0A0L0HG19">
    <property type="interactions" value="381"/>
</dbReference>
<dbReference type="GeneID" id="27688191"/>
<dbReference type="EMBL" id="KQ257456">
    <property type="protein sequence ID" value="KND00441.1"/>
    <property type="molecule type" value="Genomic_DNA"/>
</dbReference>
<sequence>MGRRRKRRTHVKTDEAAAAKVPKSFVIKSGVVGRSLSLLVKDVRKTMEPNTALRLRERKGNKLKDFLHVAGQLSVTHLLIFSKTSAGINLRIGRIPRGPTLTFRVNSYALTPDVLALQSRPKSPGTEFNSAPLVVLNNFGGDAKHVKLMATMFQNLFPPIQVQTMKLADARRVILFNLNSETGEIEFRHYCIRVKVTGVSKSVKTIIQTDVPDLRRYDDISDYILRGAFASESDVEDNGEATVTLPQKYIGKGNRQAEQRAIRLVEMGPRMQMSLLKIQAGMCDGEVLYHSLVQKTPAEIKEQDQRRKKSEAERARRRAEQEKNVAKKQAAKGAAEGEDVDEKSDSDDYSLEDEELEEEEEDDMHEDQS</sequence>
<protein>
    <recommendedName>
        <fullName evidence="2">Brix domain-containing protein</fullName>
    </recommendedName>
</protein>
<dbReference type="eggNOG" id="KOG2963">
    <property type="taxonomic scope" value="Eukaryota"/>
</dbReference>
<feature type="compositionally biased region" description="Basic and acidic residues" evidence="1">
    <location>
        <begin position="299"/>
        <end position="325"/>
    </location>
</feature>
<dbReference type="PANTHER" id="PTHR12661">
    <property type="entry name" value="PETER PAN-RELATED"/>
    <property type="match status" value="1"/>
</dbReference>
<dbReference type="Proteomes" id="UP000053201">
    <property type="component" value="Unassembled WGS sequence"/>
</dbReference>
<dbReference type="SMART" id="SM00879">
    <property type="entry name" value="Brix"/>
    <property type="match status" value="1"/>
</dbReference>
<evidence type="ECO:0000313" key="4">
    <source>
        <dbReference type="Proteomes" id="UP000053201"/>
    </source>
</evidence>
<evidence type="ECO:0000313" key="3">
    <source>
        <dbReference type="EMBL" id="KND00441.1"/>
    </source>
</evidence>
<organism evidence="3 4">
    <name type="scientific">Spizellomyces punctatus (strain DAOM BR117)</name>
    <dbReference type="NCBI Taxonomy" id="645134"/>
    <lineage>
        <taxon>Eukaryota</taxon>
        <taxon>Fungi</taxon>
        <taxon>Fungi incertae sedis</taxon>
        <taxon>Chytridiomycota</taxon>
        <taxon>Chytridiomycota incertae sedis</taxon>
        <taxon>Chytridiomycetes</taxon>
        <taxon>Spizellomycetales</taxon>
        <taxon>Spizellomycetaceae</taxon>
        <taxon>Spizellomyces</taxon>
    </lineage>
</organism>
<dbReference type="STRING" id="645134.A0A0L0HG19"/>
<dbReference type="GO" id="GO:0030687">
    <property type="term" value="C:preribosome, large subunit precursor"/>
    <property type="evidence" value="ECO:0007669"/>
    <property type="project" value="TreeGrafter"/>
</dbReference>
<gene>
    <name evidence="3" type="ORF">SPPG_04760</name>
</gene>
<evidence type="ECO:0000256" key="1">
    <source>
        <dbReference type="SAM" id="MobiDB-lite"/>
    </source>
</evidence>
<name>A0A0L0HG19_SPIPD</name>
<dbReference type="RefSeq" id="XP_016608480.1">
    <property type="nucleotide sequence ID" value="XM_016752993.1"/>
</dbReference>
<dbReference type="GO" id="GO:0006364">
    <property type="term" value="P:rRNA processing"/>
    <property type="evidence" value="ECO:0007669"/>
    <property type="project" value="InterPro"/>
</dbReference>
<feature type="domain" description="Brix" evidence="2">
    <location>
        <begin position="22"/>
        <end position="284"/>
    </location>
</feature>
<evidence type="ECO:0000259" key="2">
    <source>
        <dbReference type="PROSITE" id="PS50833"/>
    </source>
</evidence>
<feature type="region of interest" description="Disordered" evidence="1">
    <location>
        <begin position="299"/>
        <end position="369"/>
    </location>
</feature>
<dbReference type="GO" id="GO:0019843">
    <property type="term" value="F:rRNA binding"/>
    <property type="evidence" value="ECO:0007669"/>
    <property type="project" value="InterPro"/>
</dbReference>
<keyword evidence="4" id="KW-1185">Reference proteome</keyword>
<dbReference type="GO" id="GO:0000027">
    <property type="term" value="P:ribosomal large subunit assembly"/>
    <property type="evidence" value="ECO:0007669"/>
    <property type="project" value="TreeGrafter"/>
</dbReference>